<accession>A0A7Y8ED38</accession>
<comment type="caution">
    <text evidence="1">The sequence shown here is derived from an EMBL/GenBank/DDBJ whole genome shotgun (WGS) entry which is preliminary data.</text>
</comment>
<proteinExistence type="predicted"/>
<dbReference type="AlphaFoldDB" id="A0A7Y8ED38"/>
<evidence type="ECO:0000313" key="2">
    <source>
        <dbReference type="Proteomes" id="UP000531950"/>
    </source>
</evidence>
<protein>
    <submittedName>
        <fullName evidence="1">Isochorismatase family protein</fullName>
    </submittedName>
</protein>
<sequence>MGINSIVVFFVFFIVSASAYSDVIVPEPSYPIKTWRQSHFALDKNGALIPEQRHGKAFYKVKEGKYTFVRALPKDKTALVVMDPWQDSGSPKMNEHFKNVFSKRLVPLVKHAVEMGFKVVIITNDPAKVNLGYASKIYPALQVIVDAGKASVLYHSDVDDRSFEVYLRGAGITTLIYSGFASNICVIGMPTGMIPMFHRGFRLFFVPEASAATEFGDTWGNGAVHKAMTSMISSWVGEIIGFKDFMKIKPV</sequence>
<evidence type="ECO:0000313" key="1">
    <source>
        <dbReference type="EMBL" id="NWE12404.1"/>
    </source>
</evidence>
<dbReference type="InterPro" id="IPR036380">
    <property type="entry name" value="Isochorismatase-like_sf"/>
</dbReference>
<name>A0A7Y8ED38_9PSED</name>
<dbReference type="Proteomes" id="UP000531950">
    <property type="component" value="Unassembled WGS sequence"/>
</dbReference>
<dbReference type="EMBL" id="JACARG010000010">
    <property type="protein sequence ID" value="NWE12404.1"/>
    <property type="molecule type" value="Genomic_DNA"/>
</dbReference>
<dbReference type="SUPFAM" id="SSF52499">
    <property type="entry name" value="Isochorismatase-like hydrolases"/>
    <property type="match status" value="1"/>
</dbReference>
<dbReference type="Gene3D" id="3.40.50.850">
    <property type="entry name" value="Isochorismatase-like"/>
    <property type="match status" value="1"/>
</dbReference>
<organism evidence="1 2">
    <name type="scientific">Pseudomonas yamanorum</name>
    <dbReference type="NCBI Taxonomy" id="515393"/>
    <lineage>
        <taxon>Bacteria</taxon>
        <taxon>Pseudomonadati</taxon>
        <taxon>Pseudomonadota</taxon>
        <taxon>Gammaproteobacteria</taxon>
        <taxon>Pseudomonadales</taxon>
        <taxon>Pseudomonadaceae</taxon>
        <taxon>Pseudomonas</taxon>
    </lineage>
</organism>
<dbReference type="RefSeq" id="WP_177076368.1">
    <property type="nucleotide sequence ID" value="NZ_JACARG010000010.1"/>
</dbReference>
<gene>
    <name evidence="1" type="ORF">HX822_05600</name>
</gene>
<reference evidence="1 2" key="1">
    <citation type="submission" date="2020-04" db="EMBL/GenBank/DDBJ databases">
        <title>Molecular characterization of pseudomonads from Agaricus bisporus reveal novel blotch 2 pathogens in Western Europe.</title>
        <authorList>
            <person name="Taparia T."/>
            <person name="Krijger M."/>
            <person name="Haynes E."/>
            <person name="Elpinstone J.G."/>
            <person name="Noble R."/>
            <person name="Van Der Wolf J."/>
        </authorList>
    </citation>
    <scope>NUCLEOTIDE SEQUENCE [LARGE SCALE GENOMIC DNA]</scope>
    <source>
        <strain evidence="1 2">IPO3782</strain>
    </source>
</reference>